<feature type="compositionally biased region" description="Polar residues" evidence="1">
    <location>
        <begin position="89"/>
        <end position="104"/>
    </location>
</feature>
<organism evidence="2 3">
    <name type="scientific">Mucuna pruriens</name>
    <name type="common">Velvet bean</name>
    <name type="synonym">Dolichos pruriens</name>
    <dbReference type="NCBI Taxonomy" id="157652"/>
    <lineage>
        <taxon>Eukaryota</taxon>
        <taxon>Viridiplantae</taxon>
        <taxon>Streptophyta</taxon>
        <taxon>Embryophyta</taxon>
        <taxon>Tracheophyta</taxon>
        <taxon>Spermatophyta</taxon>
        <taxon>Magnoliopsida</taxon>
        <taxon>eudicotyledons</taxon>
        <taxon>Gunneridae</taxon>
        <taxon>Pentapetalae</taxon>
        <taxon>rosids</taxon>
        <taxon>fabids</taxon>
        <taxon>Fabales</taxon>
        <taxon>Fabaceae</taxon>
        <taxon>Papilionoideae</taxon>
        <taxon>50 kb inversion clade</taxon>
        <taxon>NPAAA clade</taxon>
        <taxon>indigoferoid/millettioid clade</taxon>
        <taxon>Phaseoleae</taxon>
        <taxon>Mucuna</taxon>
    </lineage>
</organism>
<dbReference type="Proteomes" id="UP000257109">
    <property type="component" value="Unassembled WGS sequence"/>
</dbReference>
<keyword evidence="3" id="KW-1185">Reference proteome</keyword>
<comment type="caution">
    <text evidence="2">The sequence shown here is derived from an EMBL/GenBank/DDBJ whole genome shotgun (WGS) entry which is preliminary data.</text>
</comment>
<feature type="non-terminal residue" evidence="2">
    <location>
        <position position="1"/>
    </location>
</feature>
<name>A0A371IGY0_MUCPR</name>
<proteinExistence type="predicted"/>
<accession>A0A371IGY0</accession>
<evidence type="ECO:0000313" key="3">
    <source>
        <dbReference type="Proteomes" id="UP000257109"/>
    </source>
</evidence>
<dbReference type="EMBL" id="QJKJ01000101">
    <property type="protein sequence ID" value="RDY14253.1"/>
    <property type="molecule type" value="Genomic_DNA"/>
</dbReference>
<feature type="region of interest" description="Disordered" evidence="1">
    <location>
        <begin position="21"/>
        <end position="45"/>
    </location>
</feature>
<feature type="region of interest" description="Disordered" evidence="1">
    <location>
        <begin position="72"/>
        <end position="121"/>
    </location>
</feature>
<gene>
    <name evidence="2" type="ORF">CR513_00713</name>
</gene>
<dbReference type="AlphaFoldDB" id="A0A371IGY0"/>
<reference evidence="2" key="1">
    <citation type="submission" date="2018-05" db="EMBL/GenBank/DDBJ databases">
        <title>Draft genome of Mucuna pruriens seed.</title>
        <authorList>
            <person name="Nnadi N.E."/>
            <person name="Vos R."/>
            <person name="Hasami M.H."/>
            <person name="Devisetty U.K."/>
            <person name="Aguiy J.C."/>
        </authorList>
    </citation>
    <scope>NUCLEOTIDE SEQUENCE [LARGE SCALE GENOMIC DNA]</scope>
    <source>
        <strain evidence="2">JCA_2017</strain>
    </source>
</reference>
<evidence type="ECO:0000313" key="2">
    <source>
        <dbReference type="EMBL" id="RDY14253.1"/>
    </source>
</evidence>
<evidence type="ECO:0000256" key="1">
    <source>
        <dbReference type="SAM" id="MobiDB-lite"/>
    </source>
</evidence>
<sequence length="121" mass="13552">MSHYQIVFGKACHLQVEIEHQNATWPTTKPENKGSSSYTNWMNSTWKPMRTPESISKRLLLCLGCGKSQAKDISAHQVESQPKSRLDQTDSISNRPTLQSSSPKKQSDPRAVAQLDQVDLA</sequence>
<protein>
    <submittedName>
        <fullName evidence="2">Uncharacterized protein</fullName>
    </submittedName>
</protein>